<feature type="compositionally biased region" description="Basic residues" evidence="1">
    <location>
        <begin position="557"/>
        <end position="567"/>
    </location>
</feature>
<dbReference type="Proteomes" id="UP000813824">
    <property type="component" value="Unassembled WGS sequence"/>
</dbReference>
<reference evidence="2" key="1">
    <citation type="journal article" date="2021" name="New Phytol.">
        <title>Evolutionary innovations through gain and loss of genes in the ectomycorrhizal Boletales.</title>
        <authorList>
            <person name="Wu G."/>
            <person name="Miyauchi S."/>
            <person name="Morin E."/>
            <person name="Kuo A."/>
            <person name="Drula E."/>
            <person name="Varga T."/>
            <person name="Kohler A."/>
            <person name="Feng B."/>
            <person name="Cao Y."/>
            <person name="Lipzen A."/>
            <person name="Daum C."/>
            <person name="Hundley H."/>
            <person name="Pangilinan J."/>
            <person name="Johnson J."/>
            <person name="Barry K."/>
            <person name="LaButti K."/>
            <person name="Ng V."/>
            <person name="Ahrendt S."/>
            <person name="Min B."/>
            <person name="Choi I.G."/>
            <person name="Park H."/>
            <person name="Plett J.M."/>
            <person name="Magnuson J."/>
            <person name="Spatafora J.W."/>
            <person name="Nagy L.G."/>
            <person name="Henrissat B."/>
            <person name="Grigoriev I.V."/>
            <person name="Yang Z.L."/>
            <person name="Xu J."/>
            <person name="Martin F.M."/>
        </authorList>
    </citation>
    <scope>NUCLEOTIDE SEQUENCE</scope>
    <source>
        <strain evidence="2">KKN 215</strain>
    </source>
</reference>
<protein>
    <submittedName>
        <fullName evidence="2">Uncharacterized protein</fullName>
    </submittedName>
</protein>
<proteinExistence type="predicted"/>
<dbReference type="OrthoDB" id="10589495at2759"/>
<evidence type="ECO:0000256" key="1">
    <source>
        <dbReference type="SAM" id="MobiDB-lite"/>
    </source>
</evidence>
<gene>
    <name evidence="2" type="ORF">BXZ70DRAFT_79840</name>
</gene>
<feature type="compositionally biased region" description="Polar residues" evidence="1">
    <location>
        <begin position="531"/>
        <end position="544"/>
    </location>
</feature>
<sequence>MAVPKSLIVPAGCQWMDSLSSTFITTLMSVQKLFKLFTKQGKKPITPDELERRFWEAENDRTQVYERSRRQQQYDFALATEPWFNAEDTRTQLFQRFILDALDTFAKNQQERTSSLNETLERHGKIARASDEARQELFEKETIERMEVFQATQRNREAAITKWATNQEELYEMGRRQRRGETEEIYRMLRELFGKMIREEREAFIEAQCRREQRVRSTVMPLPTPYHPVLRPHSVVFASPVQPPIITRSPSSELYRPGTCRVSLRRPSFPSTEVNTSPPVIVTMNSRRYSASILCRRSQSPTKRISVTSQPLKFSTSEKVGQESEQLDTLQNDNAHTLSQRLDAAFQQCEDQRQDTFLADERNRATYFSSVKAYVNDSAMKRLLHFKQTRSDLDVRLSSLTNVGRERLRALEHEHNALEALREQTFSGSDARMKAAFDDMLSLMEHNSSCMEIVQNEHAEACYQEVDALLDAMASIVIRIRNAMSRAFEDLMSSRIVTVPPKSPTAPPSPIASPDIPSEEVAYEQSRSSRRGSTCHSRGRSWSRSPPAHRATQFYSRRSRSRSRSGRRSYISTRRSPSPSRVARPTEPFVCSPL</sequence>
<feature type="region of interest" description="Disordered" evidence="1">
    <location>
        <begin position="498"/>
        <end position="594"/>
    </location>
</feature>
<evidence type="ECO:0000313" key="3">
    <source>
        <dbReference type="Proteomes" id="UP000813824"/>
    </source>
</evidence>
<accession>A0A8K0XR54</accession>
<organism evidence="2 3">
    <name type="scientific">Cristinia sonorae</name>
    <dbReference type="NCBI Taxonomy" id="1940300"/>
    <lineage>
        <taxon>Eukaryota</taxon>
        <taxon>Fungi</taxon>
        <taxon>Dikarya</taxon>
        <taxon>Basidiomycota</taxon>
        <taxon>Agaricomycotina</taxon>
        <taxon>Agaricomycetes</taxon>
        <taxon>Agaricomycetidae</taxon>
        <taxon>Agaricales</taxon>
        <taxon>Pleurotineae</taxon>
        <taxon>Stephanosporaceae</taxon>
        <taxon>Cristinia</taxon>
    </lineage>
</organism>
<keyword evidence="3" id="KW-1185">Reference proteome</keyword>
<evidence type="ECO:0000313" key="2">
    <source>
        <dbReference type="EMBL" id="KAH8101835.1"/>
    </source>
</evidence>
<dbReference type="EMBL" id="JAEVFJ010000011">
    <property type="protein sequence ID" value="KAH8101835.1"/>
    <property type="molecule type" value="Genomic_DNA"/>
</dbReference>
<name>A0A8K0XR54_9AGAR</name>
<dbReference type="AlphaFoldDB" id="A0A8K0XR54"/>
<feature type="compositionally biased region" description="Low complexity" evidence="1">
    <location>
        <begin position="568"/>
        <end position="585"/>
    </location>
</feature>
<comment type="caution">
    <text evidence="2">The sequence shown here is derived from an EMBL/GenBank/DDBJ whole genome shotgun (WGS) entry which is preliminary data.</text>
</comment>
<feature type="compositionally biased region" description="Pro residues" evidence="1">
    <location>
        <begin position="501"/>
        <end position="511"/>
    </location>
</feature>